<dbReference type="EnsemblProtists" id="HpaT814088">
    <property type="protein sequence ID" value="HpaP814088"/>
    <property type="gene ID" value="HpaG814088"/>
</dbReference>
<reference evidence="2" key="1">
    <citation type="journal article" date="2010" name="Science">
        <title>Signatures of adaptation to obligate biotrophy in the Hyaloperonospora arabidopsidis genome.</title>
        <authorList>
            <person name="Baxter L."/>
            <person name="Tripathy S."/>
            <person name="Ishaque N."/>
            <person name="Boot N."/>
            <person name="Cabral A."/>
            <person name="Kemen E."/>
            <person name="Thines M."/>
            <person name="Ah-Fong A."/>
            <person name="Anderson R."/>
            <person name="Badejoko W."/>
            <person name="Bittner-Eddy P."/>
            <person name="Boore J.L."/>
            <person name="Chibucos M.C."/>
            <person name="Coates M."/>
            <person name="Dehal P."/>
            <person name="Delehaunty K."/>
            <person name="Dong S."/>
            <person name="Downton P."/>
            <person name="Dumas B."/>
            <person name="Fabro G."/>
            <person name="Fronick C."/>
            <person name="Fuerstenberg S.I."/>
            <person name="Fulton L."/>
            <person name="Gaulin E."/>
            <person name="Govers F."/>
            <person name="Hughes L."/>
            <person name="Humphray S."/>
            <person name="Jiang R.H."/>
            <person name="Judelson H."/>
            <person name="Kamoun S."/>
            <person name="Kyung K."/>
            <person name="Meijer H."/>
            <person name="Minx P."/>
            <person name="Morris P."/>
            <person name="Nelson J."/>
            <person name="Phuntumart V."/>
            <person name="Qutob D."/>
            <person name="Rehmany A."/>
            <person name="Rougon-Cardoso A."/>
            <person name="Ryden P."/>
            <person name="Torto-Alalibo T."/>
            <person name="Studholme D."/>
            <person name="Wang Y."/>
            <person name="Win J."/>
            <person name="Wood J."/>
            <person name="Clifton S.W."/>
            <person name="Rogers J."/>
            <person name="Van den Ackerveken G."/>
            <person name="Jones J.D."/>
            <person name="McDowell J.M."/>
            <person name="Beynon J."/>
            <person name="Tyler B.M."/>
        </authorList>
    </citation>
    <scope>NUCLEOTIDE SEQUENCE [LARGE SCALE GENOMIC DNA]</scope>
    <source>
        <strain evidence="2">Emoy2</strain>
    </source>
</reference>
<name>M4C4R8_HYAAE</name>
<dbReference type="VEuPathDB" id="FungiDB:HpaG814088"/>
<evidence type="ECO:0000313" key="1">
    <source>
        <dbReference type="EnsemblProtists" id="HpaP814088"/>
    </source>
</evidence>
<organism evidence="1 2">
    <name type="scientific">Hyaloperonospora arabidopsidis (strain Emoy2)</name>
    <name type="common">Downy mildew agent</name>
    <name type="synonym">Peronospora arabidopsidis</name>
    <dbReference type="NCBI Taxonomy" id="559515"/>
    <lineage>
        <taxon>Eukaryota</taxon>
        <taxon>Sar</taxon>
        <taxon>Stramenopiles</taxon>
        <taxon>Oomycota</taxon>
        <taxon>Peronosporomycetes</taxon>
        <taxon>Peronosporales</taxon>
        <taxon>Peronosporaceae</taxon>
        <taxon>Hyaloperonospora</taxon>
    </lineage>
</organism>
<dbReference type="EMBL" id="JH598242">
    <property type="status" value="NOT_ANNOTATED_CDS"/>
    <property type="molecule type" value="Genomic_DNA"/>
</dbReference>
<protein>
    <recommendedName>
        <fullName evidence="3">RxLR effector candidate protein</fullName>
    </recommendedName>
</protein>
<accession>M4C4R8</accession>
<sequence>MTHSRQLPSTASRCHASEMSVEALTKLASTSRDKLVAAVTKWWRNIWLKEAEKEAITTPTQKIASTAEMEKFDTATVVWKEKKDVPTLATKTDTVPDHHLSHEEYLKGKFASLVIGELTSDDWIVDSGSSTHMWDQLTNRICRCSRVQRFEGSNHPIDKNKNRYMITFVGHKSNYYRVFLAKTKDPKKFEHFLV</sequence>
<dbReference type="Proteomes" id="UP000011713">
    <property type="component" value="Unassembled WGS sequence"/>
</dbReference>
<keyword evidence="2" id="KW-1185">Reference proteome</keyword>
<dbReference type="HOGENOM" id="CLU_1404932_0_0_1"/>
<proteinExistence type="predicted"/>
<evidence type="ECO:0000313" key="2">
    <source>
        <dbReference type="Proteomes" id="UP000011713"/>
    </source>
</evidence>
<dbReference type="AlphaFoldDB" id="M4C4R8"/>
<evidence type="ECO:0008006" key="3">
    <source>
        <dbReference type="Google" id="ProtNLM"/>
    </source>
</evidence>
<reference evidence="1" key="2">
    <citation type="submission" date="2015-06" db="UniProtKB">
        <authorList>
            <consortium name="EnsemblProtists"/>
        </authorList>
    </citation>
    <scope>IDENTIFICATION</scope>
    <source>
        <strain evidence="1">Emoy2</strain>
    </source>
</reference>
<dbReference type="InParanoid" id="M4C4R8"/>